<dbReference type="HOGENOM" id="CLU_078855_2_0_1"/>
<keyword evidence="1" id="KW-0732">Signal</keyword>
<dbReference type="GeneID" id="24105606"/>
<keyword evidence="4" id="KW-1185">Reference proteome</keyword>
<reference evidence="4" key="1">
    <citation type="journal article" date="2013" name="Genome Announc.">
        <title>Draft genome sequence of the basidiomycetous yeast-like fungus Pseudozyma hubeiensis SY62, which produces an abundant amount of the biosurfactant mannosylerythritol lipids.</title>
        <authorList>
            <person name="Konishi M."/>
            <person name="Hatada Y."/>
            <person name="Horiuchi J."/>
        </authorList>
    </citation>
    <scope>NUCLEOTIDE SEQUENCE [LARGE SCALE GENOMIC DNA]</scope>
    <source>
        <strain evidence="4">SY62</strain>
    </source>
</reference>
<protein>
    <recommendedName>
        <fullName evidence="2">Yeast cell wall synthesis Kre9/Knh1-like N-terminal domain-containing protein</fullName>
    </recommendedName>
</protein>
<dbReference type="OrthoDB" id="2432613at2759"/>
<dbReference type="InterPro" id="IPR018466">
    <property type="entry name" value="Kre9/Knh1-like_N"/>
</dbReference>
<sequence length="247" mass="25277">MPVVMYEQRRTKVTIDNASLGVDPNQSAPKACRAADAVVSTIVVTKPVASTTGHGGKRLTIEWNDDGKSPTRRDWGRVNIFLATGSRDVQFKLQTLDTNVSYNAGGGQYQISPTVGPTGGYYFLRFEGTNTTTNSVPAMAFSARFRLEDMTGNFNSTIMSTIQGTSGTGQLTAAAASSTASSPSFFGMSTSSASAAASSLTASASGSALSSQSTSVKSSSAAAPAAGKMAGYVSALVGFAAVGAAFL</sequence>
<accession>R9P3S1</accession>
<evidence type="ECO:0000313" key="4">
    <source>
        <dbReference type="Proteomes" id="UP000014071"/>
    </source>
</evidence>
<dbReference type="EMBL" id="DF238767">
    <property type="protein sequence ID" value="GAC92740.1"/>
    <property type="molecule type" value="Genomic_DNA"/>
</dbReference>
<evidence type="ECO:0000259" key="2">
    <source>
        <dbReference type="Pfam" id="PF10342"/>
    </source>
</evidence>
<organism evidence="3 4">
    <name type="scientific">Pseudozyma hubeiensis (strain SY62)</name>
    <name type="common">Yeast</name>
    <dbReference type="NCBI Taxonomy" id="1305764"/>
    <lineage>
        <taxon>Eukaryota</taxon>
        <taxon>Fungi</taxon>
        <taxon>Dikarya</taxon>
        <taxon>Basidiomycota</taxon>
        <taxon>Ustilaginomycotina</taxon>
        <taxon>Ustilaginomycetes</taxon>
        <taxon>Ustilaginales</taxon>
        <taxon>Ustilaginaceae</taxon>
        <taxon>Pseudozyma</taxon>
    </lineage>
</organism>
<dbReference type="GO" id="GO:0006078">
    <property type="term" value="P:(1-&gt;6)-beta-D-glucan biosynthetic process"/>
    <property type="evidence" value="ECO:0007669"/>
    <property type="project" value="InterPro"/>
</dbReference>
<dbReference type="Proteomes" id="UP000014071">
    <property type="component" value="Unassembled WGS sequence"/>
</dbReference>
<gene>
    <name evidence="3" type="ORF">PHSY_000295</name>
</gene>
<dbReference type="PANTHER" id="PTHR28154:SF1">
    <property type="entry name" value="CELL WALL SYNTHESIS PROTEIN KNH1-RELATED"/>
    <property type="match status" value="1"/>
</dbReference>
<dbReference type="InterPro" id="IPR045328">
    <property type="entry name" value="Kre9/Knh1"/>
</dbReference>
<dbReference type="Pfam" id="PF10342">
    <property type="entry name" value="Kre9_KNH"/>
    <property type="match status" value="1"/>
</dbReference>
<evidence type="ECO:0000313" key="3">
    <source>
        <dbReference type="EMBL" id="GAC92740.1"/>
    </source>
</evidence>
<dbReference type="AlphaFoldDB" id="R9P3S1"/>
<evidence type="ECO:0000256" key="1">
    <source>
        <dbReference type="ARBA" id="ARBA00022729"/>
    </source>
</evidence>
<dbReference type="eggNOG" id="ENOG502S9A1">
    <property type="taxonomic scope" value="Eukaryota"/>
</dbReference>
<dbReference type="PANTHER" id="PTHR28154">
    <property type="entry name" value="CELL WALL SYNTHESIS PROTEIN KNH1-RELATED"/>
    <property type="match status" value="1"/>
</dbReference>
<dbReference type="STRING" id="1305764.R9P3S1"/>
<feature type="domain" description="Yeast cell wall synthesis Kre9/Knh1-like N-terminal" evidence="2">
    <location>
        <begin position="47"/>
        <end position="146"/>
    </location>
</feature>
<dbReference type="GO" id="GO:0042546">
    <property type="term" value="P:cell wall biogenesis"/>
    <property type="evidence" value="ECO:0007669"/>
    <property type="project" value="InterPro"/>
</dbReference>
<name>R9P3S1_PSEHS</name>
<dbReference type="RefSeq" id="XP_012186327.1">
    <property type="nucleotide sequence ID" value="XM_012330937.1"/>
</dbReference>
<proteinExistence type="predicted"/>